<proteinExistence type="predicted"/>
<dbReference type="InterPro" id="IPR027304">
    <property type="entry name" value="Trigger_fact/SurA_dom_sf"/>
</dbReference>
<dbReference type="SUPFAM" id="SSF54534">
    <property type="entry name" value="FKBP-like"/>
    <property type="match status" value="1"/>
</dbReference>
<gene>
    <name evidence="5" type="ORF">E5986_08415</name>
</gene>
<feature type="chain" id="PRO_5039533538" evidence="3">
    <location>
        <begin position="25"/>
        <end position="460"/>
    </location>
</feature>
<keyword evidence="3" id="KW-0732">Signal</keyword>
<name>A0A4S4G242_9ACTN</name>
<feature type="domain" description="PpiC" evidence="4">
    <location>
        <begin position="191"/>
        <end position="284"/>
    </location>
</feature>
<dbReference type="InterPro" id="IPR000297">
    <property type="entry name" value="PPIase_PpiC"/>
</dbReference>
<dbReference type="Pfam" id="PF00639">
    <property type="entry name" value="Rotamase"/>
    <property type="match status" value="1"/>
</dbReference>
<comment type="caution">
    <text evidence="5">The sequence shown here is derived from an EMBL/GenBank/DDBJ whole genome shotgun (WGS) entry which is preliminary data.</text>
</comment>
<dbReference type="Gene3D" id="3.10.50.40">
    <property type="match status" value="1"/>
</dbReference>
<evidence type="ECO:0000313" key="5">
    <source>
        <dbReference type="EMBL" id="THG36751.1"/>
    </source>
</evidence>
<dbReference type="InterPro" id="IPR046357">
    <property type="entry name" value="PPIase_dom_sf"/>
</dbReference>
<dbReference type="PROSITE" id="PS50198">
    <property type="entry name" value="PPIC_PPIASE_2"/>
    <property type="match status" value="1"/>
</dbReference>
<dbReference type="RefSeq" id="WP_136435058.1">
    <property type="nucleotide sequence ID" value="NZ_CATAHP010000115.1"/>
</dbReference>
<accession>A0A4S4G242</accession>
<dbReference type="PROSITE" id="PS51257">
    <property type="entry name" value="PROKAR_LIPOPROTEIN"/>
    <property type="match status" value="1"/>
</dbReference>
<feature type="compositionally biased region" description="Basic and acidic residues" evidence="2">
    <location>
        <begin position="352"/>
        <end position="363"/>
    </location>
</feature>
<feature type="compositionally biased region" description="Low complexity" evidence="2">
    <location>
        <begin position="427"/>
        <end position="460"/>
    </location>
</feature>
<dbReference type="Gene3D" id="1.10.4030.10">
    <property type="entry name" value="Porin chaperone SurA, peptide-binding domain"/>
    <property type="match status" value="1"/>
</dbReference>
<sequence>MKKLSFAKSIAVFGLAAVCTVGVAGCSEASTDGTGSTYTGGVAATVNGTEIQEDTITTAVENIRTQMGLTEEQAWGEWLAENDYTPESVRKEMIDGYVDQELVKQGSESLDIHADEAEVSQYVDSMRANYDSDEAWANALNSVGMTEEQYRENIALTLETQLLKEKVAEDAAEPTDEDLLTLAQTYKTSYDGSRKSSHILFDASDEATAKEVLAKIKSGELDFAAAAAEYSKDTGTSGDGGNVGWDSLNNLVTEYTTALKELGKDEVSDLVTSSYGIHIIKCTDVYEAPETLEKLSDLPEEFQEAVRSMSEAQNDSQAYYTWLEGQREAADIKVNDMPEGLPYYVDMANFPKDESKDESKDDGTGITAVDEDGNPVDIDPVASDSGDDAAQGESDGTAEAPVAEGVEEGAEGAEGEADEAAQQMENGAQGDGQQPAEGDAADGDAAGSGASQQPAEGATE</sequence>
<dbReference type="AlphaFoldDB" id="A0A4S4G242"/>
<evidence type="ECO:0000256" key="1">
    <source>
        <dbReference type="PROSITE-ProRule" id="PRU00278"/>
    </source>
</evidence>
<evidence type="ECO:0000256" key="2">
    <source>
        <dbReference type="SAM" id="MobiDB-lite"/>
    </source>
</evidence>
<reference evidence="5 6" key="1">
    <citation type="submission" date="2019-04" db="EMBL/GenBank/DDBJ databases">
        <title>Microbes associate with the intestines of laboratory mice.</title>
        <authorList>
            <person name="Navarre W."/>
            <person name="Wong E."/>
            <person name="Huang K.C."/>
            <person name="Tropini C."/>
            <person name="Ng K."/>
            <person name="Yu B."/>
        </authorList>
    </citation>
    <scope>NUCLEOTIDE SEQUENCE [LARGE SCALE GENOMIC DNA]</scope>
    <source>
        <strain evidence="5 6">NM80_B27</strain>
    </source>
</reference>
<keyword evidence="1 5" id="KW-0413">Isomerase</keyword>
<organism evidence="5 6">
    <name type="scientific">Adlercreutzia caecimuris</name>
    <dbReference type="NCBI Taxonomy" id="671266"/>
    <lineage>
        <taxon>Bacteria</taxon>
        <taxon>Bacillati</taxon>
        <taxon>Actinomycetota</taxon>
        <taxon>Coriobacteriia</taxon>
        <taxon>Eggerthellales</taxon>
        <taxon>Eggerthellaceae</taxon>
        <taxon>Adlercreutzia</taxon>
    </lineage>
</organism>
<evidence type="ECO:0000259" key="4">
    <source>
        <dbReference type="PROSITE" id="PS50198"/>
    </source>
</evidence>
<dbReference type="SUPFAM" id="SSF109998">
    <property type="entry name" value="Triger factor/SurA peptide-binding domain-like"/>
    <property type="match status" value="1"/>
</dbReference>
<keyword evidence="1" id="KW-0697">Rotamase</keyword>
<feature type="signal peptide" evidence="3">
    <location>
        <begin position="1"/>
        <end position="24"/>
    </location>
</feature>
<dbReference type="InterPro" id="IPR023058">
    <property type="entry name" value="PPIase_PpiC_CS"/>
</dbReference>
<protein>
    <submittedName>
        <fullName evidence="5">Peptidylprolyl isomerase</fullName>
    </submittedName>
</protein>
<dbReference type="PANTHER" id="PTHR47245">
    <property type="entry name" value="PEPTIDYLPROLYL ISOMERASE"/>
    <property type="match status" value="1"/>
</dbReference>
<dbReference type="PROSITE" id="PS01096">
    <property type="entry name" value="PPIC_PPIASE_1"/>
    <property type="match status" value="1"/>
</dbReference>
<dbReference type="InterPro" id="IPR050245">
    <property type="entry name" value="PrsA_foldase"/>
</dbReference>
<evidence type="ECO:0000256" key="3">
    <source>
        <dbReference type="SAM" id="SignalP"/>
    </source>
</evidence>
<dbReference type="Proteomes" id="UP000308978">
    <property type="component" value="Unassembled WGS sequence"/>
</dbReference>
<evidence type="ECO:0000313" key="6">
    <source>
        <dbReference type="Proteomes" id="UP000308978"/>
    </source>
</evidence>
<dbReference type="Pfam" id="PF13624">
    <property type="entry name" value="SurA_N_3"/>
    <property type="match status" value="1"/>
</dbReference>
<dbReference type="PANTHER" id="PTHR47245:SF2">
    <property type="entry name" value="PEPTIDYL-PROLYL CIS-TRANS ISOMERASE HP_0175-RELATED"/>
    <property type="match status" value="1"/>
</dbReference>
<dbReference type="EMBL" id="SSTJ01000011">
    <property type="protein sequence ID" value="THG36751.1"/>
    <property type="molecule type" value="Genomic_DNA"/>
</dbReference>
<feature type="region of interest" description="Disordered" evidence="2">
    <location>
        <begin position="352"/>
        <end position="460"/>
    </location>
</feature>
<dbReference type="GO" id="GO:0003755">
    <property type="term" value="F:peptidyl-prolyl cis-trans isomerase activity"/>
    <property type="evidence" value="ECO:0007669"/>
    <property type="project" value="UniProtKB-KW"/>
</dbReference>
<feature type="compositionally biased region" description="Acidic residues" evidence="2">
    <location>
        <begin position="405"/>
        <end position="419"/>
    </location>
</feature>